<reference evidence="1 2" key="1">
    <citation type="submission" date="2020-08" db="EMBL/GenBank/DDBJ databases">
        <title>Genomic Encyclopedia of Archaeal and Bacterial Type Strains, Phase II (KMG-II): from individual species to whole genera.</title>
        <authorList>
            <person name="Goeker M."/>
        </authorList>
    </citation>
    <scope>NUCLEOTIDE SEQUENCE [LARGE SCALE GENOMIC DNA]</scope>
    <source>
        <strain evidence="1 2">DSM 43850</strain>
    </source>
</reference>
<evidence type="ECO:0000313" key="2">
    <source>
        <dbReference type="Proteomes" id="UP000517916"/>
    </source>
</evidence>
<name>A0ABR6BBY6_9PSEU</name>
<evidence type="ECO:0000313" key="1">
    <source>
        <dbReference type="EMBL" id="MBA8924357.1"/>
    </source>
</evidence>
<organism evidence="1 2">
    <name type="scientific">Kutzneria viridogrisea</name>
    <dbReference type="NCBI Taxonomy" id="47990"/>
    <lineage>
        <taxon>Bacteria</taxon>
        <taxon>Bacillati</taxon>
        <taxon>Actinomycetota</taxon>
        <taxon>Actinomycetes</taxon>
        <taxon>Pseudonocardiales</taxon>
        <taxon>Pseudonocardiaceae</taxon>
        <taxon>Kutzneria</taxon>
    </lineage>
</organism>
<accession>A0ABR6BBY6</accession>
<dbReference type="Proteomes" id="UP000517916">
    <property type="component" value="Unassembled WGS sequence"/>
</dbReference>
<protein>
    <submittedName>
        <fullName evidence="1">Uncharacterized protein</fullName>
    </submittedName>
</protein>
<dbReference type="EMBL" id="JACJID010000001">
    <property type="protein sequence ID" value="MBA8924357.1"/>
    <property type="molecule type" value="Genomic_DNA"/>
</dbReference>
<comment type="caution">
    <text evidence="1">The sequence shown here is derived from an EMBL/GenBank/DDBJ whole genome shotgun (WGS) entry which is preliminary data.</text>
</comment>
<gene>
    <name evidence="1" type="ORF">BC739_001554</name>
</gene>
<proteinExistence type="predicted"/>
<keyword evidence="2" id="KW-1185">Reference proteome</keyword>
<dbReference type="RefSeq" id="WP_025358033.1">
    <property type="nucleotide sequence ID" value="NZ_BAAABQ010000007.1"/>
</dbReference>
<sequence length="62" mass="6844">MTTTERKALARQSVTECPPHQLRRAARYVAASADSPQECAQLLDMLGLSAEDGRHPEDLHGR</sequence>